<dbReference type="EMBL" id="VCKW01000223">
    <property type="protein sequence ID" value="TMQ91268.1"/>
    <property type="molecule type" value="Genomic_DNA"/>
</dbReference>
<dbReference type="RefSeq" id="WP_138648883.1">
    <property type="nucleotide sequence ID" value="NZ_VCKW01000223.1"/>
</dbReference>
<reference evidence="2 3" key="1">
    <citation type="submission" date="2019-05" db="EMBL/GenBank/DDBJ databases">
        <title>Draft genome sequence of Actinomadura sp. 14C53.</title>
        <authorList>
            <person name="Saricaoglu S."/>
            <person name="Isik K."/>
        </authorList>
    </citation>
    <scope>NUCLEOTIDE SEQUENCE [LARGE SCALE GENOMIC DNA]</scope>
    <source>
        <strain evidence="2 3">14C53</strain>
    </source>
</reference>
<name>A0A5C4J640_9ACTN</name>
<proteinExistence type="predicted"/>
<gene>
    <name evidence="2" type="ORF">ETD83_31695</name>
</gene>
<dbReference type="AlphaFoldDB" id="A0A5C4J640"/>
<protein>
    <recommendedName>
        <fullName evidence="4">Mutator family transposase</fullName>
    </recommendedName>
</protein>
<accession>A0A5C4J640</accession>
<evidence type="ECO:0000313" key="2">
    <source>
        <dbReference type="EMBL" id="TMQ91268.1"/>
    </source>
</evidence>
<comment type="caution">
    <text evidence="2">The sequence shown here is derived from an EMBL/GenBank/DDBJ whole genome shotgun (WGS) entry which is preliminary data.</text>
</comment>
<feature type="region of interest" description="Disordered" evidence="1">
    <location>
        <begin position="136"/>
        <end position="158"/>
    </location>
</feature>
<dbReference type="Proteomes" id="UP000309174">
    <property type="component" value="Unassembled WGS sequence"/>
</dbReference>
<evidence type="ECO:0008006" key="4">
    <source>
        <dbReference type="Google" id="ProtNLM"/>
    </source>
</evidence>
<dbReference type="OrthoDB" id="3450944at2"/>
<sequence length="228" mass="24681">MPAGQHSHGLAKLAVAEAVRGSFDDAHAAITARCGKVIGKRQIEDLVVAVATDIDNLYAARTPEPRTAEELLVISTDGKGIVMRPEALRPATRRAAARRRGLFRTRLASGEKLYRERIATLGVVHDVVPALRRPHDVISPTTRGGQRPVRAGPPPPANGSIGSVIDLAQQVISTAFDQAQTRDAAYARTWVVLVDGDLHQIHLLKAEAARRKVTIHIGCDLIHVLEYC</sequence>
<keyword evidence="3" id="KW-1185">Reference proteome</keyword>
<organism evidence="2 3">
    <name type="scientific">Actinomadura soli</name>
    <dbReference type="NCBI Taxonomy" id="2508997"/>
    <lineage>
        <taxon>Bacteria</taxon>
        <taxon>Bacillati</taxon>
        <taxon>Actinomycetota</taxon>
        <taxon>Actinomycetes</taxon>
        <taxon>Streptosporangiales</taxon>
        <taxon>Thermomonosporaceae</taxon>
        <taxon>Actinomadura</taxon>
    </lineage>
</organism>
<evidence type="ECO:0000256" key="1">
    <source>
        <dbReference type="SAM" id="MobiDB-lite"/>
    </source>
</evidence>
<evidence type="ECO:0000313" key="3">
    <source>
        <dbReference type="Proteomes" id="UP000309174"/>
    </source>
</evidence>